<evidence type="ECO:0000313" key="2">
    <source>
        <dbReference type="Proteomes" id="UP000664771"/>
    </source>
</evidence>
<proteinExistence type="predicted"/>
<evidence type="ECO:0000313" key="1">
    <source>
        <dbReference type="EMBL" id="MBO1361522.1"/>
    </source>
</evidence>
<gene>
    <name evidence="1" type="ORF">J2D73_17185</name>
</gene>
<sequence>MPLAEGLYHIRFHTRLGEGSGAAYLHDGQVHGGDTTMAYVGSYSLDGDNIKAEIKTFPYNNKLSGNSVFGVDRAVINLEGKRYGNLIDLEGSSEQAPGVKMRAAMEYIDD</sequence>
<dbReference type="Gene3D" id="2.40.128.380">
    <property type="entry name" value="T3SS negative regulator GrlR"/>
    <property type="match status" value="1"/>
</dbReference>
<name>A0ABS3M024_9PROT</name>
<accession>A0ABS3M024</accession>
<reference evidence="1 2" key="1">
    <citation type="submission" date="2021-03" db="EMBL/GenBank/DDBJ databases">
        <title>The complete genome sequence of Acetobacter sacchari TBRC 11175.</title>
        <authorList>
            <person name="Charoenyingcharoen P."/>
            <person name="Yukphan P."/>
        </authorList>
    </citation>
    <scope>NUCLEOTIDE SEQUENCE [LARGE SCALE GENOMIC DNA]</scope>
    <source>
        <strain evidence="1 2">TBRC 11175</strain>
    </source>
</reference>
<organism evidence="1 2">
    <name type="scientific">Acetobacter sacchari</name>
    <dbReference type="NCBI Taxonomy" id="2661687"/>
    <lineage>
        <taxon>Bacteria</taxon>
        <taxon>Pseudomonadati</taxon>
        <taxon>Pseudomonadota</taxon>
        <taxon>Alphaproteobacteria</taxon>
        <taxon>Acetobacterales</taxon>
        <taxon>Acetobacteraceae</taxon>
        <taxon>Acetobacter</taxon>
    </lineage>
</organism>
<dbReference type="InterPro" id="IPR043019">
    <property type="entry name" value="GrlR_sf"/>
</dbReference>
<dbReference type="EMBL" id="JAFVMF010000024">
    <property type="protein sequence ID" value="MBO1361522.1"/>
    <property type="molecule type" value="Genomic_DNA"/>
</dbReference>
<protein>
    <recommendedName>
        <fullName evidence="3">T3SS negative regulator,GrlR</fullName>
    </recommendedName>
</protein>
<evidence type="ECO:0008006" key="3">
    <source>
        <dbReference type="Google" id="ProtNLM"/>
    </source>
</evidence>
<dbReference type="RefSeq" id="WP_207883334.1">
    <property type="nucleotide sequence ID" value="NZ_JAFVMF010000024.1"/>
</dbReference>
<keyword evidence="2" id="KW-1185">Reference proteome</keyword>
<comment type="caution">
    <text evidence="1">The sequence shown here is derived from an EMBL/GenBank/DDBJ whole genome shotgun (WGS) entry which is preliminary data.</text>
</comment>
<dbReference type="Proteomes" id="UP000664771">
    <property type="component" value="Unassembled WGS sequence"/>
</dbReference>